<keyword evidence="2" id="KW-0238">DNA-binding</keyword>
<dbReference type="PROSITE" id="PS50937">
    <property type="entry name" value="HTH_MERR_2"/>
    <property type="match status" value="1"/>
</dbReference>
<reference evidence="5 6" key="1">
    <citation type="submission" date="2021-04" db="EMBL/GenBank/DDBJ databases">
        <authorList>
            <person name="Rodrigo-Torres L."/>
            <person name="Arahal R. D."/>
            <person name="Lucena T."/>
        </authorList>
    </citation>
    <scope>NUCLEOTIDE SEQUENCE [LARGE SCALE GENOMIC DNA]</scope>
    <source>
        <strain evidence="5 6">CECT 9623</strain>
    </source>
</reference>
<keyword evidence="6" id="KW-1185">Reference proteome</keyword>
<dbReference type="PANTHER" id="PTHR30204:SF67">
    <property type="entry name" value="HTH-TYPE TRANSCRIPTIONAL REGULATOR MLRA-RELATED"/>
    <property type="match status" value="1"/>
</dbReference>
<dbReference type="CDD" id="cd01104">
    <property type="entry name" value="HTH_MlrA-CarA"/>
    <property type="match status" value="1"/>
</dbReference>
<organism evidence="5 6">
    <name type="scientific">Dyadobacter linearis</name>
    <dbReference type="NCBI Taxonomy" id="2823330"/>
    <lineage>
        <taxon>Bacteria</taxon>
        <taxon>Pseudomonadati</taxon>
        <taxon>Bacteroidota</taxon>
        <taxon>Cytophagia</taxon>
        <taxon>Cytophagales</taxon>
        <taxon>Spirosomataceae</taxon>
        <taxon>Dyadobacter</taxon>
    </lineage>
</organism>
<dbReference type="Gene3D" id="3.40.50.280">
    <property type="entry name" value="Cobalamin-binding domain"/>
    <property type="match status" value="1"/>
</dbReference>
<name>A0ABM8UJX9_9BACT</name>
<protein>
    <submittedName>
        <fullName evidence="5">HTH-type transcriptional repressor CarH</fullName>
    </submittedName>
</protein>
<evidence type="ECO:0000313" key="6">
    <source>
        <dbReference type="Proteomes" id="UP000679725"/>
    </source>
</evidence>
<evidence type="ECO:0000256" key="3">
    <source>
        <dbReference type="ARBA" id="ARBA00023163"/>
    </source>
</evidence>
<feature type="domain" description="HTH merR-type" evidence="4">
    <location>
        <begin position="3"/>
        <end position="72"/>
    </location>
</feature>
<gene>
    <name evidence="5" type="primary">carH</name>
    <name evidence="5" type="ORF">DYBT9623_00424</name>
</gene>
<dbReference type="RefSeq" id="WP_215231854.1">
    <property type="nucleotide sequence ID" value="NZ_CAJRAU010000001.1"/>
</dbReference>
<evidence type="ECO:0000259" key="4">
    <source>
        <dbReference type="PROSITE" id="PS50937"/>
    </source>
</evidence>
<evidence type="ECO:0000256" key="2">
    <source>
        <dbReference type="ARBA" id="ARBA00023125"/>
    </source>
</evidence>
<dbReference type="InterPro" id="IPR000551">
    <property type="entry name" value="MerR-type_HTH_dom"/>
</dbReference>
<dbReference type="SUPFAM" id="SSF46955">
    <property type="entry name" value="Putative DNA-binding domain"/>
    <property type="match status" value="1"/>
</dbReference>
<dbReference type="InterPro" id="IPR036594">
    <property type="entry name" value="Meth_synthase_dom"/>
</dbReference>
<dbReference type="InterPro" id="IPR036724">
    <property type="entry name" value="Cobalamin-bd_sf"/>
</dbReference>
<dbReference type="Proteomes" id="UP000679725">
    <property type="component" value="Unassembled WGS sequence"/>
</dbReference>
<accession>A0ABM8UJX9</accession>
<keyword evidence="1" id="KW-0805">Transcription regulation</keyword>
<dbReference type="InterPro" id="IPR009061">
    <property type="entry name" value="DNA-bd_dom_put_sf"/>
</dbReference>
<comment type="caution">
    <text evidence="5">The sequence shown here is derived from an EMBL/GenBank/DDBJ whole genome shotgun (WGS) entry which is preliminary data.</text>
</comment>
<dbReference type="SMART" id="SM00422">
    <property type="entry name" value="HTH_MERR"/>
    <property type="match status" value="1"/>
</dbReference>
<dbReference type="EMBL" id="CAJRAU010000001">
    <property type="protein sequence ID" value="CAG5067703.1"/>
    <property type="molecule type" value="Genomic_DNA"/>
</dbReference>
<dbReference type="Gene3D" id="1.10.1240.10">
    <property type="entry name" value="Methionine synthase domain"/>
    <property type="match status" value="1"/>
</dbReference>
<evidence type="ECO:0000256" key="1">
    <source>
        <dbReference type="ARBA" id="ARBA00023015"/>
    </source>
</evidence>
<dbReference type="Pfam" id="PF13411">
    <property type="entry name" value="MerR_1"/>
    <property type="match status" value="1"/>
</dbReference>
<sequence>MSSYSIRDLERISNTKAHTIRIWEQRYGLLTPERTDTNVRFYDDEQLKKLLNVCTLLNHGMKISRISQLTRRQMTEEIDKIIASSLQNEDNAEAIVNRALIAATTFDTLLFEEVFTDTIKKFGLRKTYEKVIYPLLVRTGLMWVKDDLLPSQEHFLSNLVRQKLFAAIDALPLAENSPQKWLLFLNEYEDHEIGLLFAHYLIRQRGQQVVYLGARVPYPDLSNVVKQFQPTHICSFFVSNQISDQLDELLRKLTTDFKQTTICISCGQPDMHETISKYKVTQITSIDKLIEMLNYAE</sequence>
<dbReference type="PANTHER" id="PTHR30204">
    <property type="entry name" value="REDOX-CYCLING DRUG-SENSING TRANSCRIPTIONAL ACTIVATOR SOXR"/>
    <property type="match status" value="1"/>
</dbReference>
<evidence type="ECO:0000313" key="5">
    <source>
        <dbReference type="EMBL" id="CAG5067703.1"/>
    </source>
</evidence>
<keyword evidence="3" id="KW-0804">Transcription</keyword>
<proteinExistence type="predicted"/>
<dbReference type="InterPro" id="IPR047057">
    <property type="entry name" value="MerR_fam"/>
</dbReference>
<dbReference type="SUPFAM" id="SSF52242">
    <property type="entry name" value="Cobalamin (vitamin B12)-binding domain"/>
    <property type="match status" value="1"/>
</dbReference>
<dbReference type="Gene3D" id="1.10.1660.10">
    <property type="match status" value="1"/>
</dbReference>